<name>A0A9W6U360_9STRA</name>
<dbReference type="OrthoDB" id="154361at2759"/>
<dbReference type="EMBL" id="BSXW01000522">
    <property type="protein sequence ID" value="GMF24590.1"/>
    <property type="molecule type" value="Genomic_DNA"/>
</dbReference>
<protein>
    <submittedName>
        <fullName evidence="1">Unnamed protein product</fullName>
    </submittedName>
</protein>
<reference evidence="1" key="1">
    <citation type="submission" date="2023-04" db="EMBL/GenBank/DDBJ databases">
        <title>Phytophthora lilii NBRC 32176.</title>
        <authorList>
            <person name="Ichikawa N."/>
            <person name="Sato H."/>
            <person name="Tonouchi N."/>
        </authorList>
    </citation>
    <scope>NUCLEOTIDE SEQUENCE</scope>
    <source>
        <strain evidence="1">NBRC 32176</strain>
    </source>
</reference>
<evidence type="ECO:0000313" key="1">
    <source>
        <dbReference type="EMBL" id="GMF24590.1"/>
    </source>
</evidence>
<dbReference type="Proteomes" id="UP001165083">
    <property type="component" value="Unassembled WGS sequence"/>
</dbReference>
<gene>
    <name evidence="1" type="ORF">Plil01_001010100</name>
</gene>
<proteinExistence type="predicted"/>
<comment type="caution">
    <text evidence="1">The sequence shown here is derived from an EMBL/GenBank/DDBJ whole genome shotgun (WGS) entry which is preliminary data.</text>
</comment>
<evidence type="ECO:0000313" key="2">
    <source>
        <dbReference type="Proteomes" id="UP001165083"/>
    </source>
</evidence>
<accession>A0A9W6U360</accession>
<keyword evidence="2" id="KW-1185">Reference proteome</keyword>
<organism evidence="1 2">
    <name type="scientific">Phytophthora lilii</name>
    <dbReference type="NCBI Taxonomy" id="2077276"/>
    <lineage>
        <taxon>Eukaryota</taxon>
        <taxon>Sar</taxon>
        <taxon>Stramenopiles</taxon>
        <taxon>Oomycota</taxon>
        <taxon>Peronosporomycetes</taxon>
        <taxon>Peronosporales</taxon>
        <taxon>Peronosporaceae</taxon>
        <taxon>Phytophthora</taxon>
    </lineage>
</organism>
<sequence>MESAAVASLPPSQHDGLKTLMSLIGPEAVAQLIAQWPEAISARLEALSSYENALLEHLQQKMSGASTVMPTAPSLGTRPKPPMLSVKAFEGKDGENLLLWIREVEMAMNSAMLSTEQQRVALAVSKLSGRAREWALTCVTSVDGAFPF</sequence>
<dbReference type="AlphaFoldDB" id="A0A9W6U360"/>